<name>A0A6J6QE75_9ZZZZ</name>
<proteinExistence type="predicted"/>
<evidence type="ECO:0000313" key="1">
    <source>
        <dbReference type="EMBL" id="CAB4707723.1"/>
    </source>
</evidence>
<accession>A0A6J6QE75</accession>
<reference evidence="1" key="1">
    <citation type="submission" date="2020-05" db="EMBL/GenBank/DDBJ databases">
        <authorList>
            <person name="Chiriac C."/>
            <person name="Salcher M."/>
            <person name="Ghai R."/>
            <person name="Kavagutti S V."/>
        </authorList>
    </citation>
    <scope>NUCLEOTIDE SEQUENCE</scope>
</reference>
<organism evidence="1">
    <name type="scientific">freshwater metagenome</name>
    <dbReference type="NCBI Taxonomy" id="449393"/>
    <lineage>
        <taxon>unclassified sequences</taxon>
        <taxon>metagenomes</taxon>
        <taxon>ecological metagenomes</taxon>
    </lineage>
</organism>
<gene>
    <name evidence="1" type="ORF">UFOPK2598_00923</name>
</gene>
<dbReference type="AlphaFoldDB" id="A0A6J6QE75"/>
<dbReference type="EMBL" id="CAEZXV010000106">
    <property type="protein sequence ID" value="CAB4707723.1"/>
    <property type="molecule type" value="Genomic_DNA"/>
</dbReference>
<protein>
    <submittedName>
        <fullName evidence="1">Unannotated protein</fullName>
    </submittedName>
</protein>
<sequence>MFVAKVFHICRMDSWIGNPDSGRINEVLFAMFLLGDDTDMVETSAIKLLWTQGRSS</sequence>